<gene>
    <name evidence="5" type="ORF">BDK89_3496</name>
</gene>
<feature type="chain" id="PRO_5020741419" evidence="3">
    <location>
        <begin position="34"/>
        <end position="434"/>
    </location>
</feature>
<dbReference type="PANTHER" id="PTHR33392:SF6">
    <property type="entry name" value="POLYISOPRENYL-TEICHOIC ACID--PEPTIDOGLYCAN TEICHOIC ACID TRANSFERASE TAGU"/>
    <property type="match status" value="1"/>
</dbReference>
<dbReference type="OrthoDB" id="9782542at2"/>
<sequence length="434" mass="46964">MSDQPRRTWPQRLTFAFVLVVAFACFATAGALAAGQWVLSQRNLVVLDESSEVFVPSASETPVVMPGDTTTTLAPGETTTTTTIPLVEPDAANFLVTGADNGACDDQTDATIGDRSDIGERSDTIMIWRVNPVANQLAVLSFPRDLLVDLPSGRKGRINEAYRRNDPSLLIDTIQRNFGVPVDHYVQIDFCAFKRLVDAVGGVEIPFDAPAYDRKSGFVVDTTGCVNLEGDMALAYARSRYYYYEDPVGSGEFKQDPTSDFGRIARQQDFLRRVIAKVVNEGLYSPDVATAIINANAEYIVTDAELTPRRMLEFAATLRSLDPTTVTTYRIESTSETYSGQSVERPRIGGDNMQAILAVFRGEALLASAPDQTGDDDATTTTTTATTTTSIADDDETGDADETGDDEATATTVPTVETEENVAGVVPPRDVICN</sequence>
<evidence type="ECO:0000313" key="6">
    <source>
        <dbReference type="Proteomes" id="UP000294558"/>
    </source>
</evidence>
<dbReference type="Pfam" id="PF03816">
    <property type="entry name" value="LytR_cpsA_psr"/>
    <property type="match status" value="1"/>
</dbReference>
<organism evidence="5 6">
    <name type="scientific">Ilumatobacter fluminis</name>
    <dbReference type="NCBI Taxonomy" id="467091"/>
    <lineage>
        <taxon>Bacteria</taxon>
        <taxon>Bacillati</taxon>
        <taxon>Actinomycetota</taxon>
        <taxon>Acidimicrobiia</taxon>
        <taxon>Acidimicrobiales</taxon>
        <taxon>Ilumatobacteraceae</taxon>
        <taxon>Ilumatobacter</taxon>
    </lineage>
</organism>
<evidence type="ECO:0000256" key="1">
    <source>
        <dbReference type="ARBA" id="ARBA00006068"/>
    </source>
</evidence>
<dbReference type="NCBIfam" id="TIGR00350">
    <property type="entry name" value="lytR_cpsA_psr"/>
    <property type="match status" value="1"/>
</dbReference>
<comment type="similarity">
    <text evidence="1">Belongs to the LytR/CpsA/Psr (LCP) family.</text>
</comment>
<feature type="domain" description="Cell envelope-related transcriptional attenuator" evidence="4">
    <location>
        <begin position="121"/>
        <end position="278"/>
    </location>
</feature>
<dbReference type="Proteomes" id="UP000294558">
    <property type="component" value="Unassembled WGS sequence"/>
</dbReference>
<evidence type="ECO:0000259" key="4">
    <source>
        <dbReference type="Pfam" id="PF03816"/>
    </source>
</evidence>
<dbReference type="RefSeq" id="WP_133870137.1">
    <property type="nucleotide sequence ID" value="NZ_SOAU01000001.1"/>
</dbReference>
<comment type="caution">
    <text evidence="5">The sequence shown here is derived from an EMBL/GenBank/DDBJ whole genome shotgun (WGS) entry which is preliminary data.</text>
</comment>
<feature type="region of interest" description="Disordered" evidence="2">
    <location>
        <begin position="368"/>
        <end position="434"/>
    </location>
</feature>
<evidence type="ECO:0000256" key="2">
    <source>
        <dbReference type="SAM" id="MobiDB-lite"/>
    </source>
</evidence>
<dbReference type="EMBL" id="SOAU01000001">
    <property type="protein sequence ID" value="TDT17883.1"/>
    <property type="molecule type" value="Genomic_DNA"/>
</dbReference>
<keyword evidence="3" id="KW-0732">Signal</keyword>
<dbReference type="InterPro" id="IPR050922">
    <property type="entry name" value="LytR/CpsA/Psr_CW_biosynth"/>
</dbReference>
<evidence type="ECO:0000256" key="3">
    <source>
        <dbReference type="SAM" id="SignalP"/>
    </source>
</evidence>
<dbReference type="PROSITE" id="PS51257">
    <property type="entry name" value="PROKAR_LIPOPROTEIN"/>
    <property type="match status" value="1"/>
</dbReference>
<accession>A0A4R7I5D9</accession>
<dbReference type="PANTHER" id="PTHR33392">
    <property type="entry name" value="POLYISOPRENYL-TEICHOIC ACID--PEPTIDOGLYCAN TEICHOIC ACID TRANSFERASE TAGU"/>
    <property type="match status" value="1"/>
</dbReference>
<dbReference type="InterPro" id="IPR004474">
    <property type="entry name" value="LytR_CpsA_psr"/>
</dbReference>
<dbReference type="Gene3D" id="3.40.630.190">
    <property type="entry name" value="LCP protein"/>
    <property type="match status" value="1"/>
</dbReference>
<feature type="compositionally biased region" description="Acidic residues" evidence="2">
    <location>
        <begin position="392"/>
        <end position="408"/>
    </location>
</feature>
<reference evidence="5 6" key="1">
    <citation type="submission" date="2019-03" db="EMBL/GenBank/DDBJ databases">
        <title>Sequencing the genomes of 1000 actinobacteria strains.</title>
        <authorList>
            <person name="Klenk H.-P."/>
        </authorList>
    </citation>
    <scope>NUCLEOTIDE SEQUENCE [LARGE SCALE GENOMIC DNA]</scope>
    <source>
        <strain evidence="5 6">DSM 18936</strain>
    </source>
</reference>
<feature type="compositionally biased region" description="Low complexity" evidence="2">
    <location>
        <begin position="379"/>
        <end position="391"/>
    </location>
</feature>
<keyword evidence="6" id="KW-1185">Reference proteome</keyword>
<protein>
    <submittedName>
        <fullName evidence="5">LytR family transcriptional attenuator</fullName>
    </submittedName>
</protein>
<evidence type="ECO:0000313" key="5">
    <source>
        <dbReference type="EMBL" id="TDT17883.1"/>
    </source>
</evidence>
<name>A0A4R7I5D9_9ACTN</name>
<proteinExistence type="inferred from homology"/>
<dbReference type="AlphaFoldDB" id="A0A4R7I5D9"/>
<feature type="signal peptide" evidence="3">
    <location>
        <begin position="1"/>
        <end position="33"/>
    </location>
</feature>